<reference evidence="2 3" key="1">
    <citation type="submission" date="2018-05" db="EMBL/GenBank/DDBJ databases">
        <title>Integrated omic analyses show evidence that a Ca. Accumulibacter phosphatis strain performs denitrification under micro-aerobic conditions.</title>
        <authorList>
            <person name="Camejo P.Y."/>
            <person name="Katherine M.D."/>
            <person name="Daniel N.R."/>
        </authorList>
    </citation>
    <scope>NUCLEOTIDE SEQUENCE [LARGE SCALE GENOMIC DNA]</scope>
    <source>
        <strain evidence="2">UW-LDO-IC</strain>
    </source>
</reference>
<evidence type="ECO:0000313" key="3">
    <source>
        <dbReference type="Proteomes" id="UP000253831"/>
    </source>
</evidence>
<organism evidence="2 3">
    <name type="scientific">Candidatus Accumulibacter meliphilus</name>
    <dbReference type="NCBI Taxonomy" id="2211374"/>
    <lineage>
        <taxon>Bacteria</taxon>
        <taxon>Pseudomonadati</taxon>
        <taxon>Pseudomonadota</taxon>
        <taxon>Betaproteobacteria</taxon>
        <taxon>Candidatus Accumulibacter</taxon>
    </lineage>
</organism>
<dbReference type="EMBL" id="QPGA01000007">
    <property type="protein sequence ID" value="RDE51439.1"/>
    <property type="molecule type" value="Genomic_DNA"/>
</dbReference>
<feature type="region of interest" description="Disordered" evidence="1">
    <location>
        <begin position="37"/>
        <end position="63"/>
    </location>
</feature>
<proteinExistence type="predicted"/>
<accession>A0A369XSP0</accession>
<comment type="caution">
    <text evidence="2">The sequence shown here is derived from an EMBL/GenBank/DDBJ whole genome shotgun (WGS) entry which is preliminary data.</text>
</comment>
<dbReference type="AlphaFoldDB" id="A0A369XSP0"/>
<gene>
    <name evidence="2" type="ORF">DVS81_05790</name>
</gene>
<name>A0A369XSP0_9PROT</name>
<protein>
    <submittedName>
        <fullName evidence="2">Uncharacterized protein</fullName>
    </submittedName>
</protein>
<evidence type="ECO:0000313" key="2">
    <source>
        <dbReference type="EMBL" id="RDE51439.1"/>
    </source>
</evidence>
<sequence length="63" mass="6960">MVHLHDAGYKYLFSHADLVRELLEVFAPPGVTVMTRGGTPNYESHDRFPLPLPLLPQGEKGGS</sequence>
<dbReference type="Proteomes" id="UP000253831">
    <property type="component" value="Unassembled WGS sequence"/>
</dbReference>
<evidence type="ECO:0000256" key="1">
    <source>
        <dbReference type="SAM" id="MobiDB-lite"/>
    </source>
</evidence>